<keyword evidence="1" id="KW-0808">Transferase</keyword>
<keyword evidence="4" id="KW-1185">Reference proteome</keyword>
<feature type="domain" description="3-deoxy-D-manno-octulosonic-acid transferase N-terminal" evidence="2">
    <location>
        <begin position="47"/>
        <end position="226"/>
    </location>
</feature>
<dbReference type="InterPro" id="IPR038107">
    <property type="entry name" value="Glycos_transf_N_sf"/>
</dbReference>
<evidence type="ECO:0000313" key="4">
    <source>
        <dbReference type="Proteomes" id="UP001412067"/>
    </source>
</evidence>
<sequence length="489" mass="55190">MAGSGSGSGSWGRAVYEIYRVASRAISPLLYLHVHWRRLRGLEHWSRWPERFGRPSARRPPGTLIWFHAVSLGEGLAAIPVINHCLQKNPNLLVLMTTTTVSAFEVIKERLPSSVIYQFAPVDTPMAMENFLVYWTPVAVILMESELWPNLIISASRKGISVALLNARMSYKSFRRWSLKISFPLISLMLSKFSLIVALSTAEAIRFQLLNAPPFIIHFAGDLKYAVGNLQLSQNECKSITRLKLQLYKRPVWMAASIHRGEEEVVISVHKELTLAFPNLVTILVTRNPQHGRQLAQALHKKGMHVALRTKTQMVSSSVNLYVVDTLEILQLTCHVTVIFMIQTSFILSLRVHKHNAAQAPGCSNLTECSISNFDDMVVLSFDYTILSPPVYSPPLSVLIVLDKPVRGHFILLLSSSLIFLEYQKAFQTPFNSKDSVIIKRVKTHRNFSPIKREVILIFEGLYDGNPFSILRTASEIRNHSISLRVSPK</sequence>
<dbReference type="PANTHER" id="PTHR42755:SF1">
    <property type="entry name" value="3-DEOXY-D-MANNO-OCTULOSONIC ACID TRANSFERASE, MITOCHONDRIAL-RELATED"/>
    <property type="match status" value="1"/>
</dbReference>
<dbReference type="PANTHER" id="PTHR42755">
    <property type="entry name" value="3-DEOXY-MANNO-OCTULOSONATE CYTIDYLYLTRANSFERASE"/>
    <property type="match status" value="1"/>
</dbReference>
<evidence type="ECO:0000256" key="1">
    <source>
        <dbReference type="ARBA" id="ARBA00022679"/>
    </source>
</evidence>
<dbReference type="Pfam" id="PF04413">
    <property type="entry name" value="Glycos_transf_N"/>
    <property type="match status" value="1"/>
</dbReference>
<dbReference type="Proteomes" id="UP001412067">
    <property type="component" value="Unassembled WGS sequence"/>
</dbReference>
<comment type="caution">
    <text evidence="3">The sequence shown here is derived from an EMBL/GenBank/DDBJ whole genome shotgun (WGS) entry which is preliminary data.</text>
</comment>
<dbReference type="InterPro" id="IPR039901">
    <property type="entry name" value="Kdotransferase"/>
</dbReference>
<dbReference type="InterPro" id="IPR007507">
    <property type="entry name" value="Glycos_transf_N"/>
</dbReference>
<protein>
    <recommendedName>
        <fullName evidence="2">3-deoxy-D-manno-octulosonic-acid transferase N-terminal domain-containing protein</fullName>
    </recommendedName>
</protein>
<name>A0ABR2N4P2_9ASPA</name>
<reference evidence="3 4" key="1">
    <citation type="journal article" date="2022" name="Nat. Plants">
        <title>Genomes of leafy and leafless Platanthera orchids illuminate the evolution of mycoheterotrophy.</title>
        <authorList>
            <person name="Li M.H."/>
            <person name="Liu K.W."/>
            <person name="Li Z."/>
            <person name="Lu H.C."/>
            <person name="Ye Q.L."/>
            <person name="Zhang D."/>
            <person name="Wang J.Y."/>
            <person name="Li Y.F."/>
            <person name="Zhong Z.M."/>
            <person name="Liu X."/>
            <person name="Yu X."/>
            <person name="Liu D.K."/>
            <person name="Tu X.D."/>
            <person name="Liu B."/>
            <person name="Hao Y."/>
            <person name="Liao X.Y."/>
            <person name="Jiang Y.T."/>
            <person name="Sun W.H."/>
            <person name="Chen J."/>
            <person name="Chen Y.Q."/>
            <person name="Ai Y."/>
            <person name="Zhai J.W."/>
            <person name="Wu S.S."/>
            <person name="Zhou Z."/>
            <person name="Hsiao Y.Y."/>
            <person name="Wu W.L."/>
            <person name="Chen Y.Y."/>
            <person name="Lin Y.F."/>
            <person name="Hsu J.L."/>
            <person name="Li C.Y."/>
            <person name="Wang Z.W."/>
            <person name="Zhao X."/>
            <person name="Zhong W.Y."/>
            <person name="Ma X.K."/>
            <person name="Ma L."/>
            <person name="Huang J."/>
            <person name="Chen G.Z."/>
            <person name="Huang M.Z."/>
            <person name="Huang L."/>
            <person name="Peng D.H."/>
            <person name="Luo Y.B."/>
            <person name="Zou S.Q."/>
            <person name="Chen S.P."/>
            <person name="Lan S."/>
            <person name="Tsai W.C."/>
            <person name="Van de Peer Y."/>
            <person name="Liu Z.J."/>
        </authorList>
    </citation>
    <scope>NUCLEOTIDE SEQUENCE [LARGE SCALE GENOMIC DNA]</scope>
    <source>
        <strain evidence="3">Lor288</strain>
    </source>
</reference>
<evidence type="ECO:0000259" key="2">
    <source>
        <dbReference type="Pfam" id="PF04413"/>
    </source>
</evidence>
<organism evidence="3 4">
    <name type="scientific">Platanthera guangdongensis</name>
    <dbReference type="NCBI Taxonomy" id="2320717"/>
    <lineage>
        <taxon>Eukaryota</taxon>
        <taxon>Viridiplantae</taxon>
        <taxon>Streptophyta</taxon>
        <taxon>Embryophyta</taxon>
        <taxon>Tracheophyta</taxon>
        <taxon>Spermatophyta</taxon>
        <taxon>Magnoliopsida</taxon>
        <taxon>Liliopsida</taxon>
        <taxon>Asparagales</taxon>
        <taxon>Orchidaceae</taxon>
        <taxon>Orchidoideae</taxon>
        <taxon>Orchideae</taxon>
        <taxon>Orchidinae</taxon>
        <taxon>Platanthera</taxon>
    </lineage>
</organism>
<accession>A0ABR2N4P2</accession>
<dbReference type="Gene3D" id="3.40.50.2000">
    <property type="entry name" value="Glycogen Phosphorylase B"/>
    <property type="match status" value="1"/>
</dbReference>
<evidence type="ECO:0000313" key="3">
    <source>
        <dbReference type="EMBL" id="KAK8971114.1"/>
    </source>
</evidence>
<dbReference type="EMBL" id="JBBWWR010000001">
    <property type="protein sequence ID" value="KAK8971114.1"/>
    <property type="molecule type" value="Genomic_DNA"/>
</dbReference>
<gene>
    <name evidence="3" type="ORF">KSP40_PGU020192</name>
</gene>
<dbReference type="Gene3D" id="3.40.50.11720">
    <property type="entry name" value="3-Deoxy-D-manno-octulosonic-acid transferase, N-terminal domain"/>
    <property type="match status" value="1"/>
</dbReference>
<proteinExistence type="predicted"/>